<evidence type="ECO:0000256" key="8">
    <source>
        <dbReference type="ARBA" id="ARBA00022842"/>
    </source>
</evidence>
<evidence type="ECO:0000313" key="11">
    <source>
        <dbReference type="EMBL" id="GEN32908.1"/>
    </source>
</evidence>
<evidence type="ECO:0000256" key="9">
    <source>
        <dbReference type="ARBA" id="ARBA00031306"/>
    </source>
</evidence>
<evidence type="ECO:0000256" key="6">
    <source>
        <dbReference type="ARBA" id="ARBA00022723"/>
    </source>
</evidence>
<protein>
    <recommendedName>
        <fullName evidence="3">FAD:protein FMN transferase</fullName>
        <ecNumber evidence="2">2.7.1.180</ecNumber>
    </recommendedName>
    <alternativeName>
        <fullName evidence="9">Flavin transferase</fullName>
    </alternativeName>
</protein>
<name>A0A511V4N6_9BACL</name>
<keyword evidence="5 11" id="KW-0808">Transferase</keyword>
<reference evidence="11 12" key="1">
    <citation type="submission" date="2019-07" db="EMBL/GenBank/DDBJ databases">
        <title>Whole genome shotgun sequence of Aneurinibacillus danicus NBRC 102444.</title>
        <authorList>
            <person name="Hosoyama A."/>
            <person name="Uohara A."/>
            <person name="Ohji S."/>
            <person name="Ichikawa N."/>
        </authorList>
    </citation>
    <scope>NUCLEOTIDE SEQUENCE [LARGE SCALE GENOMIC DNA]</scope>
    <source>
        <strain evidence="11 12">NBRC 102444</strain>
    </source>
</reference>
<evidence type="ECO:0000313" key="12">
    <source>
        <dbReference type="Proteomes" id="UP000321157"/>
    </source>
</evidence>
<dbReference type="PANTHER" id="PTHR30040">
    <property type="entry name" value="THIAMINE BIOSYNTHESIS LIPOPROTEIN APBE"/>
    <property type="match status" value="1"/>
</dbReference>
<keyword evidence="12" id="KW-1185">Reference proteome</keyword>
<keyword evidence="6" id="KW-0479">Metal-binding</keyword>
<dbReference type="SUPFAM" id="SSF143631">
    <property type="entry name" value="ApbE-like"/>
    <property type="match status" value="1"/>
</dbReference>
<evidence type="ECO:0000256" key="5">
    <source>
        <dbReference type="ARBA" id="ARBA00022679"/>
    </source>
</evidence>
<keyword evidence="4" id="KW-0285">Flavoprotein</keyword>
<dbReference type="EMBL" id="BJXX01000016">
    <property type="protein sequence ID" value="GEN32908.1"/>
    <property type="molecule type" value="Genomic_DNA"/>
</dbReference>
<organism evidence="11 12">
    <name type="scientific">Aneurinibacillus danicus</name>
    <dbReference type="NCBI Taxonomy" id="267746"/>
    <lineage>
        <taxon>Bacteria</taxon>
        <taxon>Bacillati</taxon>
        <taxon>Bacillota</taxon>
        <taxon>Bacilli</taxon>
        <taxon>Bacillales</taxon>
        <taxon>Paenibacillaceae</taxon>
        <taxon>Aneurinibacillus group</taxon>
        <taxon>Aneurinibacillus</taxon>
    </lineage>
</organism>
<dbReference type="Proteomes" id="UP000321157">
    <property type="component" value="Unassembled WGS sequence"/>
</dbReference>
<proteinExistence type="predicted"/>
<comment type="cofactor">
    <cofactor evidence="1">
        <name>Mg(2+)</name>
        <dbReference type="ChEBI" id="CHEBI:18420"/>
    </cofactor>
</comment>
<comment type="catalytic activity">
    <reaction evidence="10">
        <text>L-threonyl-[protein] + FAD = FMN-L-threonyl-[protein] + AMP + H(+)</text>
        <dbReference type="Rhea" id="RHEA:36847"/>
        <dbReference type="Rhea" id="RHEA-COMP:11060"/>
        <dbReference type="Rhea" id="RHEA-COMP:11061"/>
        <dbReference type="ChEBI" id="CHEBI:15378"/>
        <dbReference type="ChEBI" id="CHEBI:30013"/>
        <dbReference type="ChEBI" id="CHEBI:57692"/>
        <dbReference type="ChEBI" id="CHEBI:74257"/>
        <dbReference type="ChEBI" id="CHEBI:456215"/>
        <dbReference type="EC" id="2.7.1.180"/>
    </reaction>
</comment>
<evidence type="ECO:0000256" key="4">
    <source>
        <dbReference type="ARBA" id="ARBA00022630"/>
    </source>
</evidence>
<accession>A0A511V4N6</accession>
<keyword evidence="7" id="KW-0274">FAD</keyword>
<dbReference type="EC" id="2.7.1.180" evidence="2"/>
<dbReference type="GO" id="GO:0046872">
    <property type="term" value="F:metal ion binding"/>
    <property type="evidence" value="ECO:0007669"/>
    <property type="project" value="UniProtKB-KW"/>
</dbReference>
<evidence type="ECO:0000256" key="7">
    <source>
        <dbReference type="ARBA" id="ARBA00022827"/>
    </source>
</evidence>
<dbReference type="RefSeq" id="WP_146808211.1">
    <property type="nucleotide sequence ID" value="NZ_BJXX01000016.1"/>
</dbReference>
<dbReference type="Pfam" id="PF02424">
    <property type="entry name" value="ApbE"/>
    <property type="match status" value="1"/>
</dbReference>
<dbReference type="GO" id="GO:0016740">
    <property type="term" value="F:transferase activity"/>
    <property type="evidence" value="ECO:0007669"/>
    <property type="project" value="UniProtKB-KW"/>
</dbReference>
<dbReference type="OrthoDB" id="9778595at2"/>
<dbReference type="InterPro" id="IPR024932">
    <property type="entry name" value="ApbE"/>
</dbReference>
<evidence type="ECO:0000256" key="1">
    <source>
        <dbReference type="ARBA" id="ARBA00001946"/>
    </source>
</evidence>
<dbReference type="AlphaFoldDB" id="A0A511V4N6"/>
<keyword evidence="8" id="KW-0460">Magnesium</keyword>
<comment type="caution">
    <text evidence="11">The sequence shown here is derived from an EMBL/GenBank/DDBJ whole genome shotgun (WGS) entry which is preliminary data.</text>
</comment>
<evidence type="ECO:0000256" key="10">
    <source>
        <dbReference type="ARBA" id="ARBA00048540"/>
    </source>
</evidence>
<sequence length="327" mass="37055">MPHKNMHTFRAMNTMCSTLGLSNASHREVEAWMAYVEQKASRFLPNSEITRINQSDAPLHIVSALIYHLMREAEVYYRETDGLFCHYLGKQLSSLGYAESFERMRDKFPAGNENSLLYRSNQAAQPKQIYCFKNGKAYTPITIDAGNWIDLGGIAKGWSVQKMADWLQKEGRREGLLNAGGDIVAWSDEATGLPWQIQILEPRDEKREVARLTLHAGTVGIATSSWEKRRWRQSNGSVSHHIIDPRTQKSASSDIWQATVLLPDLTAAEVYAKCLLILGTEQGPPWLRQRKPEAAYVLVKNDGSIEANRNIENYCVAYEVKQHVECI</sequence>
<dbReference type="InterPro" id="IPR003374">
    <property type="entry name" value="ApbE-like_sf"/>
</dbReference>
<evidence type="ECO:0000256" key="2">
    <source>
        <dbReference type="ARBA" id="ARBA00011955"/>
    </source>
</evidence>
<dbReference type="Gene3D" id="3.10.520.10">
    <property type="entry name" value="ApbE-like domains"/>
    <property type="match status" value="1"/>
</dbReference>
<evidence type="ECO:0000256" key="3">
    <source>
        <dbReference type="ARBA" id="ARBA00016337"/>
    </source>
</evidence>
<dbReference type="PANTHER" id="PTHR30040:SF2">
    <property type="entry name" value="FAD:PROTEIN FMN TRANSFERASE"/>
    <property type="match status" value="1"/>
</dbReference>
<gene>
    <name evidence="11" type="ORF">ADA01nite_03680</name>
</gene>